<accession>A0A931G9B7</accession>
<organism evidence="1 2">
    <name type="scientific">Arthrobacter terrae</name>
    <dbReference type="NCBI Taxonomy" id="2935737"/>
    <lineage>
        <taxon>Bacteria</taxon>
        <taxon>Bacillati</taxon>
        <taxon>Actinomycetota</taxon>
        <taxon>Actinomycetes</taxon>
        <taxon>Micrococcales</taxon>
        <taxon>Micrococcaceae</taxon>
        <taxon>Arthrobacter</taxon>
    </lineage>
</organism>
<dbReference type="EMBL" id="JADNYM010000004">
    <property type="protein sequence ID" value="MBG0738537.1"/>
    <property type="molecule type" value="Genomic_DNA"/>
</dbReference>
<protein>
    <submittedName>
        <fullName evidence="1">Uncharacterized protein</fullName>
    </submittedName>
</protein>
<gene>
    <name evidence="1" type="ORF">IV500_03750</name>
</gene>
<name>A0A931G9B7_9MICC</name>
<dbReference type="AlphaFoldDB" id="A0A931G9B7"/>
<evidence type="ECO:0000313" key="1">
    <source>
        <dbReference type="EMBL" id="MBG0738537.1"/>
    </source>
</evidence>
<reference evidence="1 2" key="1">
    <citation type="submission" date="2020-11" db="EMBL/GenBank/DDBJ databases">
        <title>Arthrobacter antarcticus sp. nov., isolated from Antarctic Soil.</title>
        <authorList>
            <person name="Li J."/>
        </authorList>
    </citation>
    <scope>NUCLEOTIDE SEQUENCE [LARGE SCALE GENOMIC DNA]</scope>
    <source>
        <strain evidence="1 2">Z1-20</strain>
    </source>
</reference>
<dbReference type="RefSeq" id="WP_196395574.1">
    <property type="nucleotide sequence ID" value="NZ_JADNYM010000004.1"/>
</dbReference>
<sequence length="126" mass="14016">MAAALSLVVGRRRSGGATCRADTSGGEVVVDCFEDEQQLPSSGQPLRLRRHRNQPDAVVPQRLDERHGRHFIHVDEETDCLPRVAAIRYSAAWQETSELGAQSLHGNHELQVIQRGRMCVHVTVVK</sequence>
<dbReference type="Proteomes" id="UP000655366">
    <property type="component" value="Unassembled WGS sequence"/>
</dbReference>
<comment type="caution">
    <text evidence="1">The sequence shown here is derived from an EMBL/GenBank/DDBJ whole genome shotgun (WGS) entry which is preliminary data.</text>
</comment>
<keyword evidence="2" id="KW-1185">Reference proteome</keyword>
<proteinExistence type="predicted"/>
<evidence type="ECO:0000313" key="2">
    <source>
        <dbReference type="Proteomes" id="UP000655366"/>
    </source>
</evidence>